<dbReference type="EMBL" id="MLJW01006795">
    <property type="protein sequence ID" value="OIQ66161.1"/>
    <property type="molecule type" value="Genomic_DNA"/>
</dbReference>
<organism evidence="1">
    <name type="scientific">mine drainage metagenome</name>
    <dbReference type="NCBI Taxonomy" id="410659"/>
    <lineage>
        <taxon>unclassified sequences</taxon>
        <taxon>metagenomes</taxon>
        <taxon>ecological metagenomes</taxon>
    </lineage>
</organism>
<dbReference type="PROSITE" id="PS51257">
    <property type="entry name" value="PROKAR_LIPOPROTEIN"/>
    <property type="match status" value="1"/>
</dbReference>
<comment type="caution">
    <text evidence="1">The sequence shown here is derived from an EMBL/GenBank/DDBJ whole genome shotgun (WGS) entry which is preliminary data.</text>
</comment>
<evidence type="ECO:0000313" key="1">
    <source>
        <dbReference type="EMBL" id="OIQ66161.1"/>
    </source>
</evidence>
<gene>
    <name evidence="1" type="ORF">GALL_522730</name>
</gene>
<sequence>MKKSLYGFMALMLVCFIISACNKFGDLPGSQNGKLQASAYQVDINQPDTLLLGGAKSNDSVKWNVTPSGFDSLITQNNKALVFFKKAGKYQVSATAKGLTASTDITVSDSIYHPVTSYNYLLLAGDQITLVPHFYSAPMADSSYLSFVAQTQKSYCSSSQLTVADSLINNKYGINFLYVRQPTQCTLGQSPLATVIYFTQNQPGLLANGTFPLSVTLNGTTYTGSIVATTTTITFNWNYTSGVLIVPKQISR</sequence>
<name>A0A1J5P3N8_9ZZZZ</name>
<protein>
    <recommendedName>
        <fullName evidence="2">PKD domain-containing protein</fullName>
    </recommendedName>
</protein>
<evidence type="ECO:0008006" key="2">
    <source>
        <dbReference type="Google" id="ProtNLM"/>
    </source>
</evidence>
<proteinExistence type="predicted"/>
<accession>A0A1J5P3N8</accession>
<reference evidence="1" key="1">
    <citation type="submission" date="2016-10" db="EMBL/GenBank/DDBJ databases">
        <title>Sequence of Gallionella enrichment culture.</title>
        <authorList>
            <person name="Poehlein A."/>
            <person name="Muehling M."/>
            <person name="Daniel R."/>
        </authorList>
    </citation>
    <scope>NUCLEOTIDE SEQUENCE</scope>
</reference>
<dbReference type="AlphaFoldDB" id="A0A1J5P3N8"/>